<keyword evidence="5" id="KW-0808">Transferase</keyword>
<accession>A0ABP9JGZ0</accession>
<dbReference type="InterPro" id="IPR011006">
    <property type="entry name" value="CheY-like_superfamily"/>
</dbReference>
<feature type="domain" description="Histidine kinase" evidence="9">
    <location>
        <begin position="205"/>
        <end position="420"/>
    </location>
</feature>
<comment type="catalytic activity">
    <reaction evidence="1">
        <text>ATP + protein L-histidine = ADP + protein N-phospho-L-histidine.</text>
        <dbReference type="EC" id="2.7.13.3"/>
    </reaction>
</comment>
<dbReference type="CDD" id="cd00082">
    <property type="entry name" value="HisKA"/>
    <property type="match status" value="1"/>
</dbReference>
<evidence type="ECO:0000256" key="4">
    <source>
        <dbReference type="ARBA" id="ARBA00022553"/>
    </source>
</evidence>
<evidence type="ECO:0000256" key="3">
    <source>
        <dbReference type="ARBA" id="ARBA00012438"/>
    </source>
</evidence>
<reference evidence="12" key="1">
    <citation type="journal article" date="2019" name="Int. J. Syst. Evol. Microbiol.">
        <title>The Global Catalogue of Microorganisms (GCM) 10K type strain sequencing project: providing services to taxonomists for standard genome sequencing and annotation.</title>
        <authorList>
            <consortium name="The Broad Institute Genomics Platform"/>
            <consortium name="The Broad Institute Genome Sequencing Center for Infectious Disease"/>
            <person name="Wu L."/>
            <person name="Ma J."/>
        </authorList>
    </citation>
    <scope>NUCLEOTIDE SEQUENCE [LARGE SCALE GENOMIC DNA]</scope>
    <source>
        <strain evidence="12">JCM 18409</strain>
    </source>
</reference>
<comment type="caution">
    <text evidence="11">The sequence shown here is derived from an EMBL/GenBank/DDBJ whole genome shotgun (WGS) entry which is preliminary data.</text>
</comment>
<evidence type="ECO:0000313" key="11">
    <source>
        <dbReference type="EMBL" id="GAA5031779.1"/>
    </source>
</evidence>
<evidence type="ECO:0000256" key="2">
    <source>
        <dbReference type="ARBA" id="ARBA00004236"/>
    </source>
</evidence>
<dbReference type="InterPro" id="IPR003594">
    <property type="entry name" value="HATPase_dom"/>
</dbReference>
<feature type="modified residue" description="4-aspartylphosphate" evidence="7">
    <location>
        <position position="491"/>
    </location>
</feature>
<dbReference type="PROSITE" id="PS50110">
    <property type="entry name" value="RESPONSE_REGULATORY"/>
    <property type="match status" value="1"/>
</dbReference>
<dbReference type="Gene3D" id="1.10.287.130">
    <property type="match status" value="1"/>
</dbReference>
<dbReference type="PRINTS" id="PR00344">
    <property type="entry name" value="BCTRLSENSOR"/>
</dbReference>
<proteinExistence type="predicted"/>
<dbReference type="Gene3D" id="3.30.565.10">
    <property type="entry name" value="Histidine kinase-like ATPase, C-terminal domain"/>
    <property type="match status" value="1"/>
</dbReference>
<dbReference type="Pfam" id="PF00072">
    <property type="entry name" value="Response_reg"/>
    <property type="match status" value="1"/>
</dbReference>
<evidence type="ECO:0000256" key="1">
    <source>
        <dbReference type="ARBA" id="ARBA00000085"/>
    </source>
</evidence>
<gene>
    <name evidence="11" type="ORF">GCM10023335_73490</name>
</gene>
<dbReference type="SMART" id="SM00448">
    <property type="entry name" value="REC"/>
    <property type="match status" value="1"/>
</dbReference>
<dbReference type="SUPFAM" id="SSF52172">
    <property type="entry name" value="CheY-like"/>
    <property type="match status" value="1"/>
</dbReference>
<evidence type="ECO:0000256" key="6">
    <source>
        <dbReference type="ARBA" id="ARBA00023012"/>
    </source>
</evidence>
<dbReference type="Gene3D" id="3.30.450.20">
    <property type="entry name" value="PAS domain"/>
    <property type="match status" value="1"/>
</dbReference>
<evidence type="ECO:0000256" key="5">
    <source>
        <dbReference type="ARBA" id="ARBA00022777"/>
    </source>
</evidence>
<dbReference type="InterPro" id="IPR035965">
    <property type="entry name" value="PAS-like_dom_sf"/>
</dbReference>
<protein>
    <recommendedName>
        <fullName evidence="3">histidine kinase</fullName>
        <ecNumber evidence="3">2.7.13.3</ecNumber>
    </recommendedName>
</protein>
<keyword evidence="6" id="KW-0902">Two-component regulatory system</keyword>
<evidence type="ECO:0000259" key="10">
    <source>
        <dbReference type="PROSITE" id="PS50110"/>
    </source>
</evidence>
<keyword evidence="5" id="KW-0418">Kinase</keyword>
<organism evidence="11 12">
    <name type="scientific">Streptomyces siamensis</name>
    <dbReference type="NCBI Taxonomy" id="1274986"/>
    <lineage>
        <taxon>Bacteria</taxon>
        <taxon>Bacillati</taxon>
        <taxon>Actinomycetota</taxon>
        <taxon>Actinomycetes</taxon>
        <taxon>Kitasatosporales</taxon>
        <taxon>Streptomycetaceae</taxon>
        <taxon>Streptomyces</taxon>
    </lineage>
</organism>
<dbReference type="InterPro" id="IPR000014">
    <property type="entry name" value="PAS"/>
</dbReference>
<dbReference type="CDD" id="cd00075">
    <property type="entry name" value="HATPase"/>
    <property type="match status" value="1"/>
</dbReference>
<dbReference type="InterPro" id="IPR013656">
    <property type="entry name" value="PAS_4"/>
</dbReference>
<keyword evidence="4 7" id="KW-0597">Phosphoprotein</keyword>
<dbReference type="SMART" id="SM00387">
    <property type="entry name" value="HATPase_c"/>
    <property type="match status" value="1"/>
</dbReference>
<evidence type="ECO:0000256" key="7">
    <source>
        <dbReference type="PROSITE-ProRule" id="PRU00169"/>
    </source>
</evidence>
<evidence type="ECO:0000256" key="8">
    <source>
        <dbReference type="SAM" id="Coils"/>
    </source>
</evidence>
<dbReference type="SMART" id="SM00388">
    <property type="entry name" value="HisKA"/>
    <property type="match status" value="1"/>
</dbReference>
<dbReference type="EMBL" id="BAABKB010000036">
    <property type="protein sequence ID" value="GAA5031779.1"/>
    <property type="molecule type" value="Genomic_DNA"/>
</dbReference>
<dbReference type="EC" id="2.7.13.3" evidence="3"/>
<dbReference type="InterPro" id="IPR036890">
    <property type="entry name" value="HATPase_C_sf"/>
</dbReference>
<name>A0ABP9JGZ0_9ACTN</name>
<keyword evidence="8" id="KW-0175">Coiled coil</keyword>
<dbReference type="Pfam" id="PF08448">
    <property type="entry name" value="PAS_4"/>
    <property type="match status" value="1"/>
</dbReference>
<comment type="subcellular location">
    <subcellularLocation>
        <location evidence="2">Cell membrane</location>
    </subcellularLocation>
</comment>
<dbReference type="InterPro" id="IPR001789">
    <property type="entry name" value="Sig_transdc_resp-reg_receiver"/>
</dbReference>
<dbReference type="Proteomes" id="UP001501759">
    <property type="component" value="Unassembled WGS sequence"/>
</dbReference>
<sequence length="561" mass="60649">MSANTPYPVPDFRNLFDTTLSPLLVLAPDFTIVEVNRAYLNATRTERSIVGRPIFEVFPDNPDDPSADGVANLRRSLRSVLETRRTDTMALQRYDIPTGEAGGFAERYWSPVNTPVTDADGTVTHIIHRVEDVTEFVRLRRAGQERKRAEEAARTRAEDMEIDLFVRAREIREVNEQLSRANAELDAAGRTLREEQQAKDRFIATLSHELRNPLAAATAATELLALDLPEGHPALSVLERQLGTLVRMSNDLLDGTRAVTGRLELVRGRTDLRPVVAGACADIRGLFDHDGRTLDVDLPAEPVLVDGDRLRLAQVLTNLLSNALKYTLAGGSTRVSLSVAEGRANLTVVDDGIGFAPGQAEELFGVFMRAAPAGPSTPEGLGLGLSVARTIVELHGGRISAHSVGPGTGATFTAVLPLATATATVPEPRRAPRSRTVPKQLAVLIVEDNTDLATTYRTLLERQGHHVTVVHTGEDAITATRAHLFDVVLCDLGLPDIDGYAVARAVRSRPHGGKVRLIAISGFSRGSDQGESRSAGFDAHLAKPLPLVDLLELLGGTLPER</sequence>
<dbReference type="Pfam" id="PF00512">
    <property type="entry name" value="HisKA"/>
    <property type="match status" value="1"/>
</dbReference>
<dbReference type="Pfam" id="PF02518">
    <property type="entry name" value="HATPase_c"/>
    <property type="match status" value="1"/>
</dbReference>
<dbReference type="SUPFAM" id="SSF55874">
    <property type="entry name" value="ATPase domain of HSP90 chaperone/DNA topoisomerase II/histidine kinase"/>
    <property type="match status" value="1"/>
</dbReference>
<dbReference type="InterPro" id="IPR036097">
    <property type="entry name" value="HisK_dim/P_sf"/>
</dbReference>
<evidence type="ECO:0000313" key="12">
    <source>
        <dbReference type="Proteomes" id="UP001501759"/>
    </source>
</evidence>
<dbReference type="InterPro" id="IPR004358">
    <property type="entry name" value="Sig_transdc_His_kin-like_C"/>
</dbReference>
<feature type="coiled-coil region" evidence="8">
    <location>
        <begin position="168"/>
        <end position="198"/>
    </location>
</feature>
<dbReference type="SUPFAM" id="SSF47384">
    <property type="entry name" value="Homodimeric domain of signal transducing histidine kinase"/>
    <property type="match status" value="1"/>
</dbReference>
<dbReference type="SMART" id="SM00091">
    <property type="entry name" value="PAS"/>
    <property type="match status" value="1"/>
</dbReference>
<dbReference type="PROSITE" id="PS50109">
    <property type="entry name" value="HIS_KIN"/>
    <property type="match status" value="1"/>
</dbReference>
<keyword evidence="12" id="KW-1185">Reference proteome</keyword>
<feature type="domain" description="Response regulatory" evidence="10">
    <location>
        <begin position="442"/>
        <end position="558"/>
    </location>
</feature>
<dbReference type="InterPro" id="IPR005467">
    <property type="entry name" value="His_kinase_dom"/>
</dbReference>
<dbReference type="SUPFAM" id="SSF55785">
    <property type="entry name" value="PYP-like sensor domain (PAS domain)"/>
    <property type="match status" value="1"/>
</dbReference>
<dbReference type="RefSeq" id="WP_345657143.1">
    <property type="nucleotide sequence ID" value="NZ_BAABKB010000036.1"/>
</dbReference>
<dbReference type="InterPro" id="IPR003661">
    <property type="entry name" value="HisK_dim/P_dom"/>
</dbReference>
<dbReference type="PANTHER" id="PTHR43547">
    <property type="entry name" value="TWO-COMPONENT HISTIDINE KINASE"/>
    <property type="match status" value="1"/>
</dbReference>
<evidence type="ECO:0000259" key="9">
    <source>
        <dbReference type="PROSITE" id="PS50109"/>
    </source>
</evidence>
<dbReference type="Gene3D" id="3.40.50.2300">
    <property type="match status" value="1"/>
</dbReference>
<dbReference type="PANTHER" id="PTHR43547:SF2">
    <property type="entry name" value="HYBRID SIGNAL TRANSDUCTION HISTIDINE KINASE C"/>
    <property type="match status" value="1"/>
</dbReference>